<organism evidence="2">
    <name type="scientific">Graphocephala atropunctata</name>
    <dbReference type="NCBI Taxonomy" id="36148"/>
    <lineage>
        <taxon>Eukaryota</taxon>
        <taxon>Metazoa</taxon>
        <taxon>Ecdysozoa</taxon>
        <taxon>Arthropoda</taxon>
        <taxon>Hexapoda</taxon>
        <taxon>Insecta</taxon>
        <taxon>Pterygota</taxon>
        <taxon>Neoptera</taxon>
        <taxon>Paraneoptera</taxon>
        <taxon>Hemiptera</taxon>
        <taxon>Auchenorrhyncha</taxon>
        <taxon>Membracoidea</taxon>
        <taxon>Cicadellidae</taxon>
        <taxon>Cicadellinae</taxon>
        <taxon>Cicadellini</taxon>
        <taxon>Graphocephala</taxon>
    </lineage>
</organism>
<proteinExistence type="predicted"/>
<feature type="non-terminal residue" evidence="2">
    <location>
        <position position="339"/>
    </location>
</feature>
<evidence type="ECO:0000256" key="1">
    <source>
        <dbReference type="SAM" id="MobiDB-lite"/>
    </source>
</evidence>
<feature type="region of interest" description="Disordered" evidence="1">
    <location>
        <begin position="181"/>
        <end position="316"/>
    </location>
</feature>
<feature type="region of interest" description="Disordered" evidence="1">
    <location>
        <begin position="30"/>
        <end position="157"/>
    </location>
</feature>
<dbReference type="AlphaFoldDB" id="A0A1B6MI78"/>
<feature type="compositionally biased region" description="Basic and acidic residues" evidence="1">
    <location>
        <begin position="30"/>
        <end position="39"/>
    </location>
</feature>
<reference evidence="2" key="1">
    <citation type="submission" date="2015-11" db="EMBL/GenBank/DDBJ databases">
        <title>De novo transcriptome assembly of four potential Pierce s Disease insect vectors from Arizona vineyards.</title>
        <authorList>
            <person name="Tassone E.E."/>
        </authorList>
    </citation>
    <scope>NUCLEOTIDE SEQUENCE</scope>
</reference>
<dbReference type="EMBL" id="GEBQ01004392">
    <property type="protein sequence ID" value="JAT35585.1"/>
    <property type="molecule type" value="Transcribed_RNA"/>
</dbReference>
<feature type="compositionally biased region" description="Basic and acidic residues" evidence="1">
    <location>
        <begin position="246"/>
        <end position="263"/>
    </location>
</feature>
<feature type="compositionally biased region" description="Basic and acidic residues" evidence="1">
    <location>
        <begin position="92"/>
        <end position="107"/>
    </location>
</feature>
<feature type="non-terminal residue" evidence="2">
    <location>
        <position position="1"/>
    </location>
</feature>
<feature type="compositionally biased region" description="Basic and acidic residues" evidence="1">
    <location>
        <begin position="181"/>
        <end position="195"/>
    </location>
</feature>
<gene>
    <name evidence="2" type="ORF">g.43009</name>
</gene>
<name>A0A1B6MI78_9HEMI</name>
<sequence>THTSEVVRMVGGKLVKTTVIVDDTKVTDESHITTFERKPLPVAGKPSKPVDKFGKPIEEDKIPKEHKDKTPRKERDEPSGRPAAGVPTKPQKKPEDDSKTFDDKEPSGKLPTGISSKPKDKPEGTQHDKTPGKPGKPEDLFLEPRKPSKTDIMTAETHTSEVVRMVGGKLVKTTIIVDGTKDTDESHITTFERKPLPVAGKPSKPVDKFGKPIEKDKIPKEHKDKTPKKERDEPSGRPAAGVPTKPQEKPEDDYKTFDDKEPSGKLPVGSSSKPKDKPEGTQPDRKPGKPGKPEDLFSEPRRPSKTDIMTSETHTTDVVRMVGGKLVKTTVIVDDTKVT</sequence>
<feature type="compositionally biased region" description="Basic and acidic residues" evidence="1">
    <location>
        <begin position="204"/>
        <end position="235"/>
    </location>
</feature>
<feature type="compositionally biased region" description="Basic and acidic residues" evidence="1">
    <location>
        <begin position="273"/>
        <end position="305"/>
    </location>
</feature>
<evidence type="ECO:0000313" key="2">
    <source>
        <dbReference type="EMBL" id="JAT35585.1"/>
    </source>
</evidence>
<feature type="compositionally biased region" description="Basic and acidic residues" evidence="1">
    <location>
        <begin position="117"/>
        <end position="149"/>
    </location>
</feature>
<accession>A0A1B6MI78</accession>
<protein>
    <submittedName>
        <fullName evidence="2">Uncharacterized protein</fullName>
    </submittedName>
</protein>
<feature type="compositionally biased region" description="Basic and acidic residues" evidence="1">
    <location>
        <begin position="48"/>
        <end position="79"/>
    </location>
</feature>